<comment type="caution">
    <text evidence="1">The sequence shown here is derived from an EMBL/GenBank/DDBJ whole genome shotgun (WGS) entry which is preliminary data.</text>
</comment>
<name>A0A2T5IIT6_9LACT</name>
<protein>
    <submittedName>
        <fullName evidence="1">Uncharacterized protein</fullName>
    </submittedName>
</protein>
<accession>A0A2T5IIT6</accession>
<evidence type="ECO:0000313" key="2">
    <source>
        <dbReference type="Proteomes" id="UP000244161"/>
    </source>
</evidence>
<dbReference type="RefSeq" id="WP_108032952.1">
    <property type="nucleotide sequence ID" value="NZ_QAOM01000012.1"/>
</dbReference>
<evidence type="ECO:0000313" key="1">
    <source>
        <dbReference type="EMBL" id="PTQ83743.1"/>
    </source>
</evidence>
<keyword evidence="2" id="KW-1185">Reference proteome</keyword>
<reference evidence="1 2" key="1">
    <citation type="submission" date="2018-04" db="EMBL/GenBank/DDBJ databases">
        <title>Genomic Encyclopedia of Archaeal and Bacterial Type Strains, Phase II (KMG-II): from individual species to whole genera.</title>
        <authorList>
            <person name="Goeker M."/>
        </authorList>
    </citation>
    <scope>NUCLEOTIDE SEQUENCE [LARGE SCALE GENOMIC DNA]</scope>
    <source>
        <strain evidence="1 2">DSM 18806</strain>
    </source>
</reference>
<dbReference type="Proteomes" id="UP000244161">
    <property type="component" value="Unassembled WGS sequence"/>
</dbReference>
<dbReference type="OrthoDB" id="2087923at2"/>
<dbReference type="AlphaFoldDB" id="A0A2T5IIT6"/>
<gene>
    <name evidence="1" type="ORF">C8U37_11211</name>
</gene>
<proteinExistence type="predicted"/>
<dbReference type="EMBL" id="QAOM01000012">
    <property type="protein sequence ID" value="PTQ83743.1"/>
    <property type="molecule type" value="Genomic_DNA"/>
</dbReference>
<sequence>MKYFNDEKNILEKFRSVPISECYCSSEPEKKIFSLIHNEKNWSNWKDSSGKADLPPDYFSGEFGLMMDVMRIDDHGFKNKKGKIVNPTYARESQLEDELKNSEILHKVPHVFVIPDTGLPTIEDHNYIYYQKNFKNIISNHINKIKSYRQNHPEFKVIFFVMDESSAYFQSVVFPSEGQLSLGDILKGRPHLHWMDDMFLEVIRGSEIDYLIWFTPFKHLISDNLKVALPEVCVLDIKELEKNPIKYDAENMISAEI</sequence>
<organism evidence="1 2">
    <name type="scientific">Trichococcus patagoniensis</name>
    <dbReference type="NCBI Taxonomy" id="382641"/>
    <lineage>
        <taxon>Bacteria</taxon>
        <taxon>Bacillati</taxon>
        <taxon>Bacillota</taxon>
        <taxon>Bacilli</taxon>
        <taxon>Lactobacillales</taxon>
        <taxon>Carnobacteriaceae</taxon>
        <taxon>Trichococcus</taxon>
    </lineage>
</organism>